<dbReference type="AlphaFoldDB" id="A0A7U5MRJ0"/>
<evidence type="ECO:0008006" key="4">
    <source>
        <dbReference type="Google" id="ProtNLM"/>
    </source>
</evidence>
<name>A0A7U5MRJ0_MYCIT</name>
<organism evidence="2 3">
    <name type="scientific">Mycobacterium intracellulare subsp. chimaera</name>
    <dbReference type="NCBI Taxonomy" id="222805"/>
    <lineage>
        <taxon>Bacteria</taxon>
        <taxon>Bacillati</taxon>
        <taxon>Actinomycetota</taxon>
        <taxon>Actinomycetes</taxon>
        <taxon>Mycobacteriales</taxon>
        <taxon>Mycobacteriaceae</taxon>
        <taxon>Mycobacterium</taxon>
        <taxon>Mycobacterium avium complex (MAC)</taxon>
    </lineage>
</organism>
<feature type="compositionally biased region" description="Polar residues" evidence="1">
    <location>
        <begin position="104"/>
        <end position="113"/>
    </location>
</feature>
<keyword evidence="2" id="KW-0614">Plasmid</keyword>
<evidence type="ECO:0000256" key="1">
    <source>
        <dbReference type="SAM" id="MobiDB-lite"/>
    </source>
</evidence>
<feature type="region of interest" description="Disordered" evidence="1">
    <location>
        <begin position="93"/>
        <end position="113"/>
    </location>
</feature>
<dbReference type="Proteomes" id="UP000198286">
    <property type="component" value="Plasmid unnamed 2"/>
</dbReference>
<dbReference type="RefSeq" id="WP_089152587.1">
    <property type="nucleotide sequence ID" value="NZ_CP015269.1"/>
</dbReference>
<sequence length="113" mass="12055">MTDTSVDLEQLRGVSRQLRAIAEGDLSALINDHSELLKTYRGDASANTVDGAPAGIYADTVAVLESGVHDVSTKFQAMKAELLKLADHMDAHAQGVDNDESDASQKFTYGTTT</sequence>
<protein>
    <recommendedName>
        <fullName evidence="4">PE domain-containing protein</fullName>
    </recommendedName>
</protein>
<proteinExistence type="predicted"/>
<evidence type="ECO:0000313" key="3">
    <source>
        <dbReference type="Proteomes" id="UP000198286"/>
    </source>
</evidence>
<geneLocation type="plasmid" evidence="2 3">
    <name>unnamed 2</name>
</geneLocation>
<evidence type="ECO:0000313" key="2">
    <source>
        <dbReference type="EMBL" id="ASL18387.1"/>
    </source>
</evidence>
<dbReference type="EMBL" id="CP015269">
    <property type="protein sequence ID" value="ASL18387.1"/>
    <property type="molecule type" value="Genomic_DNA"/>
</dbReference>
<accession>A0A7U5MRJ0</accession>
<reference evidence="2 3" key="1">
    <citation type="journal article" date="2017" name="Lancet Infect. Dis.">
        <title>Global outbreak of severe Mycobacterium chimaera disease after cardiac surgery: a molecular epidemiological study.</title>
        <authorList>
            <person name="van Ingen J."/>
            <person name="Kohl T."/>
            <person name="Kranzer K."/>
            <person name="Hasse B."/>
            <person name="Keller P."/>
            <person name="Szafranska A."/>
            <person name="Hillemann D."/>
            <person name="Chand M."/>
            <person name="Schreiber P."/>
            <person name="Sommerstein R."/>
            <person name="Berger C."/>
            <person name="Genoni M."/>
            <person name="Ruegg C."/>
            <person name="Troillet N."/>
            <person name="Widmer A.F."/>
            <person name="Becker S.L."/>
            <person name="Herrmann M."/>
            <person name="Eckmanns T."/>
            <person name="Haller S."/>
            <person name="Hoeller C."/>
            <person name="Debast S.B."/>
            <person name="Wolfhagen M.J."/>
            <person name="Hopman J."/>
            <person name="Kluytmans J."/>
            <person name="Langelaar M."/>
            <person name="Notermans D.W."/>
            <person name="ten Oever J."/>
            <person name="van den Barselaar P."/>
            <person name="Vonk A.B.A."/>
            <person name="Vos M.C."/>
            <person name="Ahmed N."/>
            <person name="Brown T."/>
            <person name="Crook D."/>
            <person name="Lamagni T."/>
            <person name="Phin N."/>
            <person name="Smith E.G."/>
            <person name="Zambon M."/>
            <person name="Serr A."/>
            <person name="Goetting T."/>
            <person name="Ebner W."/>
            <person name="Thuermer A."/>
            <person name="Utpatel C."/>
            <person name="Sproer C."/>
            <person name="Bunk B."/>
            <person name="Nubel U."/>
            <person name="Bloemberg G."/>
            <person name="Bottger E."/>
            <person name="Niemann S."/>
            <person name="Wagner D."/>
            <person name="Sax H."/>
        </authorList>
    </citation>
    <scope>NUCLEOTIDE SEQUENCE [LARGE SCALE GENOMIC DNA]</scope>
    <source>
        <strain evidence="2 3">ZUERICH-2</strain>
        <plasmid evidence="2 3">unnamed 2</plasmid>
    </source>
</reference>
<gene>
    <name evidence="2" type="ORF">MYCOZU2_06042</name>
</gene>